<dbReference type="NCBIfam" id="TIGR01640">
    <property type="entry name" value="F_box_assoc_1"/>
    <property type="match status" value="1"/>
</dbReference>
<dbReference type="SMART" id="SM00256">
    <property type="entry name" value="FBOX"/>
    <property type="match status" value="1"/>
</dbReference>
<dbReference type="EMBL" id="OX451736">
    <property type="protein sequence ID" value="CAI8587088.1"/>
    <property type="molecule type" value="Genomic_DNA"/>
</dbReference>
<dbReference type="InterPro" id="IPR036047">
    <property type="entry name" value="F-box-like_dom_sf"/>
</dbReference>
<dbReference type="InterPro" id="IPR001810">
    <property type="entry name" value="F-box_dom"/>
</dbReference>
<gene>
    <name evidence="2" type="ORF">VFH_I283440</name>
</gene>
<organism evidence="2 3">
    <name type="scientific">Vicia faba</name>
    <name type="common">Broad bean</name>
    <name type="synonym">Faba vulgaris</name>
    <dbReference type="NCBI Taxonomy" id="3906"/>
    <lineage>
        <taxon>Eukaryota</taxon>
        <taxon>Viridiplantae</taxon>
        <taxon>Streptophyta</taxon>
        <taxon>Embryophyta</taxon>
        <taxon>Tracheophyta</taxon>
        <taxon>Spermatophyta</taxon>
        <taxon>Magnoliopsida</taxon>
        <taxon>eudicotyledons</taxon>
        <taxon>Gunneridae</taxon>
        <taxon>Pentapetalae</taxon>
        <taxon>rosids</taxon>
        <taxon>fabids</taxon>
        <taxon>Fabales</taxon>
        <taxon>Fabaceae</taxon>
        <taxon>Papilionoideae</taxon>
        <taxon>50 kb inversion clade</taxon>
        <taxon>NPAAA clade</taxon>
        <taxon>Hologalegina</taxon>
        <taxon>IRL clade</taxon>
        <taxon>Fabeae</taxon>
        <taxon>Vicia</taxon>
    </lineage>
</organism>
<dbReference type="InterPro" id="IPR017451">
    <property type="entry name" value="F-box-assoc_interact_dom"/>
</dbReference>
<evidence type="ECO:0000259" key="1">
    <source>
        <dbReference type="SMART" id="SM00256"/>
    </source>
</evidence>
<sequence length="420" mass="47911">MRGIDLLPTVTNVEVHSHTPDDIIFSILSKLSLKSFKRFQSVCKSWCLLFDDPYFFNMYKKSFLAKDLSYYDDTSLLLYLFGEDSQNHLYSLTGERFESRVKLQFPKPFLGRSLPFPLNHHYGLVSLGSSSINGILCLHCNYNGVKKLILWNPTTKELNKIPSNRDASTSSSSYNRMDSYDHYLVGYDRFKDDYKVIRIIFRRSSNPEFPHISCELYSLSSNSWKKMDDHIHMPRCHAINDEVYMDGVSHWGDRTGTQTCVVSFDFTTESFITTPIPSYIDDDDDDSLALIHGCKVSRHLLILNGSIAFILIYLDMSTIHISILGEIGVKESWIKLFVVGISPDLKYPVGAGKNETLTVETVAEAMPDREISSTATNVQVRSYTPHDIVFSVLSKLALKSFKRFQSVCKSRPFCLLILIS</sequence>
<dbReference type="Pfam" id="PF07734">
    <property type="entry name" value="FBA_1"/>
    <property type="match status" value="1"/>
</dbReference>
<proteinExistence type="predicted"/>
<dbReference type="SUPFAM" id="SSF81383">
    <property type="entry name" value="F-box domain"/>
    <property type="match status" value="1"/>
</dbReference>
<dbReference type="PANTHER" id="PTHR31672:SF13">
    <property type="entry name" value="F-BOX PROTEIN CPR30-LIKE"/>
    <property type="match status" value="1"/>
</dbReference>
<dbReference type="PANTHER" id="PTHR31672">
    <property type="entry name" value="BNACNNG10540D PROTEIN"/>
    <property type="match status" value="1"/>
</dbReference>
<name>A0AAV0YQV2_VICFA</name>
<accession>A0AAV0YQV2</accession>
<dbReference type="Pfam" id="PF00646">
    <property type="entry name" value="F-box"/>
    <property type="match status" value="1"/>
</dbReference>
<evidence type="ECO:0000313" key="2">
    <source>
        <dbReference type="EMBL" id="CAI8587088.1"/>
    </source>
</evidence>
<dbReference type="CDD" id="cd22157">
    <property type="entry name" value="F-box_AtFBW1-like"/>
    <property type="match status" value="1"/>
</dbReference>
<reference evidence="2 3" key="1">
    <citation type="submission" date="2023-01" db="EMBL/GenBank/DDBJ databases">
        <authorList>
            <person name="Kreplak J."/>
        </authorList>
    </citation>
    <scope>NUCLEOTIDE SEQUENCE [LARGE SCALE GENOMIC DNA]</scope>
</reference>
<evidence type="ECO:0000313" key="3">
    <source>
        <dbReference type="Proteomes" id="UP001157006"/>
    </source>
</evidence>
<dbReference type="InterPro" id="IPR050796">
    <property type="entry name" value="SCF_F-box_component"/>
</dbReference>
<dbReference type="AlphaFoldDB" id="A0AAV0YQV2"/>
<dbReference type="InterPro" id="IPR006527">
    <property type="entry name" value="F-box-assoc_dom_typ1"/>
</dbReference>
<dbReference type="Proteomes" id="UP001157006">
    <property type="component" value="Chromosome 1L"/>
</dbReference>
<protein>
    <recommendedName>
        <fullName evidence="1">F-box domain-containing protein</fullName>
    </recommendedName>
</protein>
<dbReference type="Gene3D" id="1.20.1280.50">
    <property type="match status" value="1"/>
</dbReference>
<feature type="domain" description="F-box" evidence="1">
    <location>
        <begin position="19"/>
        <end position="58"/>
    </location>
</feature>
<keyword evidence="3" id="KW-1185">Reference proteome</keyword>